<dbReference type="GeneID" id="85360529"/>
<dbReference type="EMBL" id="JAUEPS010000009">
    <property type="protein sequence ID" value="KAK0462319.1"/>
    <property type="molecule type" value="Genomic_DNA"/>
</dbReference>
<dbReference type="RefSeq" id="XP_060333931.1">
    <property type="nucleotide sequence ID" value="XM_060476981.1"/>
</dbReference>
<dbReference type="Proteomes" id="UP001175211">
    <property type="component" value="Unassembled WGS sequence"/>
</dbReference>
<evidence type="ECO:0000313" key="2">
    <source>
        <dbReference type="Proteomes" id="UP001175211"/>
    </source>
</evidence>
<keyword evidence="2" id="KW-1185">Reference proteome</keyword>
<organism evidence="1 2">
    <name type="scientific">Armillaria tabescens</name>
    <name type="common">Ringless honey mushroom</name>
    <name type="synonym">Agaricus tabescens</name>
    <dbReference type="NCBI Taxonomy" id="1929756"/>
    <lineage>
        <taxon>Eukaryota</taxon>
        <taxon>Fungi</taxon>
        <taxon>Dikarya</taxon>
        <taxon>Basidiomycota</taxon>
        <taxon>Agaricomycotina</taxon>
        <taxon>Agaricomycetes</taxon>
        <taxon>Agaricomycetidae</taxon>
        <taxon>Agaricales</taxon>
        <taxon>Marasmiineae</taxon>
        <taxon>Physalacriaceae</taxon>
        <taxon>Desarmillaria</taxon>
    </lineage>
</organism>
<evidence type="ECO:0000313" key="1">
    <source>
        <dbReference type="EMBL" id="KAK0462319.1"/>
    </source>
</evidence>
<proteinExistence type="predicted"/>
<accession>A0AA39NB59</accession>
<dbReference type="AlphaFoldDB" id="A0AA39NB59"/>
<sequence>MNLTRVIKKEDLLRNSRAFLGTLSFNDGRVGAIFPDRQFFITSPTSDFIPLLPTTKEVHLYTDGRFGEHNYSHVPQYYEEAYCHLPLIPRQPTSLSKDHPYQDYIYMWDNITSNDIEWAASSVQGIGLLRRPWRGRLSRAFNYIDGRCGNMLADQKKSSDYHDLLRILRSRLQAVLDRLGHVTTDIFTIQVLVATAQRFWLEIVAALDYMDWVKLVMDGIKSLHPAHRAEHRIGMFTWDVSVTQLFFKAQIPVFFIRPWESFTNQVILRIIEPSPPGTCITHPARPFPIVFDGPPSDPKKYVAQHQCLRLFQGYRDPFNFCMVPSSAVAPSSTSTMLPQNSSRTGPLCLDRDVSHRLDYSSQVGRPKHKKNANNISRDKFSDLHGDYAPLAISAWSEALSSINEESERAQTLSPDLVATAYMFPDPRIITNVNAYRATAMGSEASPLRPQQWRDLLALALKRADGPSSSKLKSSSSIKSFKAAEDMLGSCMRDQGVIVQLVPPPSSDDHPFDVHRGRQLIWELCELNFRYELLALDNRVAQDWEMPLAVSATMSAINNFASDRQNMILAVFPGGSLIPSAGEGVGDGFGGEWVTRWERLRNLRELMRGWVVPLPGACHGLLGMTESEGSLKVEKALAVHYAQTFFDFFGRPPILPCRKPVYDH</sequence>
<name>A0AA39NB59_ARMTA</name>
<reference evidence="1" key="1">
    <citation type="submission" date="2023-06" db="EMBL/GenBank/DDBJ databases">
        <authorList>
            <consortium name="Lawrence Berkeley National Laboratory"/>
            <person name="Ahrendt S."/>
            <person name="Sahu N."/>
            <person name="Indic B."/>
            <person name="Wong-Bajracharya J."/>
            <person name="Merenyi Z."/>
            <person name="Ke H.-M."/>
            <person name="Monk M."/>
            <person name="Kocsube S."/>
            <person name="Drula E."/>
            <person name="Lipzen A."/>
            <person name="Balint B."/>
            <person name="Henrissat B."/>
            <person name="Andreopoulos B."/>
            <person name="Martin F.M."/>
            <person name="Harder C.B."/>
            <person name="Rigling D."/>
            <person name="Ford K.L."/>
            <person name="Foster G.D."/>
            <person name="Pangilinan J."/>
            <person name="Papanicolaou A."/>
            <person name="Barry K."/>
            <person name="LaButti K."/>
            <person name="Viragh M."/>
            <person name="Koriabine M."/>
            <person name="Yan M."/>
            <person name="Riley R."/>
            <person name="Champramary S."/>
            <person name="Plett K.L."/>
            <person name="Tsai I.J."/>
            <person name="Slot J."/>
            <person name="Sipos G."/>
            <person name="Plett J."/>
            <person name="Nagy L.G."/>
            <person name="Grigoriev I.V."/>
        </authorList>
    </citation>
    <scope>NUCLEOTIDE SEQUENCE</scope>
    <source>
        <strain evidence="1">CCBAS 213</strain>
    </source>
</reference>
<comment type="caution">
    <text evidence="1">The sequence shown here is derived from an EMBL/GenBank/DDBJ whole genome shotgun (WGS) entry which is preliminary data.</text>
</comment>
<gene>
    <name evidence="1" type="ORF">EV420DRAFT_1639528</name>
</gene>
<protein>
    <submittedName>
        <fullName evidence="1">Uncharacterized protein</fullName>
    </submittedName>
</protein>